<dbReference type="PANTHER" id="PTHR15495:SF7">
    <property type="entry name" value="GPI INOSITOL-DEACYLASE"/>
    <property type="match status" value="1"/>
</dbReference>
<dbReference type="RefSeq" id="XP_017987246.1">
    <property type="nucleotide sequence ID" value="XM_018132176.1"/>
</dbReference>
<feature type="domain" description="GPI inositol-deacylase transmembrane" evidence="12">
    <location>
        <begin position="698"/>
        <end position="1016"/>
    </location>
</feature>
<name>A0A120K231_9SACH</name>
<evidence type="ECO:0000256" key="8">
    <source>
        <dbReference type="ARBA" id="ARBA00022989"/>
    </source>
</evidence>
<dbReference type="FunFam" id="3.40.50.1820:FF:000056">
    <property type="entry name" value="GPI inositol-deacylase"/>
    <property type="match status" value="1"/>
</dbReference>
<dbReference type="InterPro" id="IPR039529">
    <property type="entry name" value="PGAP1/BST1"/>
</dbReference>
<evidence type="ECO:0000256" key="5">
    <source>
        <dbReference type="ARBA" id="ARBA00022801"/>
    </source>
</evidence>
<dbReference type="GO" id="GO:0005789">
    <property type="term" value="C:endoplasmic reticulum membrane"/>
    <property type="evidence" value="ECO:0007669"/>
    <property type="project" value="UniProtKB-SubCell"/>
</dbReference>
<dbReference type="PANTHER" id="PTHR15495">
    <property type="entry name" value="NEGATIVE REGULATOR OF VESICLE FORMATION-RELATED"/>
    <property type="match status" value="1"/>
</dbReference>
<evidence type="ECO:0000256" key="9">
    <source>
        <dbReference type="ARBA" id="ARBA00023136"/>
    </source>
</evidence>
<feature type="transmembrane region" description="Helical" evidence="10">
    <location>
        <begin position="975"/>
        <end position="995"/>
    </location>
</feature>
<keyword evidence="3 10" id="KW-0813">Transport</keyword>
<dbReference type="GO" id="GO:0006505">
    <property type="term" value="P:GPI anchor metabolic process"/>
    <property type="evidence" value="ECO:0007669"/>
    <property type="project" value="TreeGrafter"/>
</dbReference>
<dbReference type="GO" id="GO:0006888">
    <property type="term" value="P:endoplasmic reticulum to Golgi vesicle-mediated transport"/>
    <property type="evidence" value="ECO:0007669"/>
    <property type="project" value="TreeGrafter"/>
</dbReference>
<protein>
    <recommendedName>
        <fullName evidence="10">GPI inositol-deacylase</fullName>
        <ecNumber evidence="10">3.1.-.-</ecNumber>
    </recommendedName>
</protein>
<organism evidence="13 14">
    <name type="scientific">Eremothecium sinecaudum</name>
    <dbReference type="NCBI Taxonomy" id="45286"/>
    <lineage>
        <taxon>Eukaryota</taxon>
        <taxon>Fungi</taxon>
        <taxon>Dikarya</taxon>
        <taxon>Ascomycota</taxon>
        <taxon>Saccharomycotina</taxon>
        <taxon>Saccharomycetes</taxon>
        <taxon>Saccharomycetales</taxon>
        <taxon>Saccharomycetaceae</taxon>
        <taxon>Eremothecium</taxon>
    </lineage>
</organism>
<gene>
    <name evidence="13" type="ORF">AW171_hschr42135</name>
</gene>
<comment type="subcellular location">
    <subcellularLocation>
        <location evidence="1">Endoplasmic reticulum membrane</location>
        <topology evidence="1">Multi-pass membrane protein</topology>
    </subcellularLocation>
</comment>
<dbReference type="GO" id="GO:0015031">
    <property type="term" value="P:protein transport"/>
    <property type="evidence" value="ECO:0007669"/>
    <property type="project" value="UniProtKB-KW"/>
</dbReference>
<feature type="transmembrane region" description="Helical" evidence="10">
    <location>
        <begin position="947"/>
        <end position="963"/>
    </location>
</feature>
<reference evidence="13 14" key="1">
    <citation type="submission" date="2016-01" db="EMBL/GenBank/DDBJ databases">
        <title>Genome sequence of the yeast Holleya sinecauda.</title>
        <authorList>
            <person name="Dietrich F.S."/>
        </authorList>
    </citation>
    <scope>NUCLEOTIDE SEQUENCE [LARGE SCALE GENOMIC DNA]</scope>
    <source>
        <strain evidence="13 14">ATCC 58844</strain>
    </source>
</reference>
<evidence type="ECO:0000256" key="2">
    <source>
        <dbReference type="ARBA" id="ARBA00006931"/>
    </source>
</evidence>
<feature type="transmembrane region" description="Helical" evidence="10">
    <location>
        <begin position="52"/>
        <end position="72"/>
    </location>
</feature>
<proteinExistence type="inferred from homology"/>
<dbReference type="GeneID" id="28723489"/>
<dbReference type="EC" id="3.1.-.-" evidence="10"/>
<dbReference type="EMBL" id="CP014244">
    <property type="protein sequence ID" value="AMD20250.1"/>
    <property type="molecule type" value="Genomic_DNA"/>
</dbReference>
<keyword evidence="4 10" id="KW-0812">Transmembrane</keyword>
<sequence length="1024" mass="116930">MGPDGYLRRWYSLFRRMNIRNSTSKMKEKPANGGSDGIHTAIIRRSRAKRKLNMLTIFGLICIIIITISNFVTNFRGSDAPMCKSIYMYPSYAKIDGFDTRHSRLARKYHLYLYREQQKDRDPILGSDIQLDGIPVLFIPGNAGSYRQVRSIAAASANLYFGDDKHKITNDKAKNLDFFTADFNEDFTAFHGRTMLDQAEYCNDAIRYILSLYSRSSSYKTSMEPLPASVIVIGHSMGGIVARVMTTLKNHDEGSINSIITMSSPHSTSPVTFDGEILKIYERINSYWRAQFQDKDSYYSKHMSIISITGGVLDTVLPADYTSIESIVPYENGFTTYTTTIPRVWTPIDHLAIVWCDQLRKVIAALLTEMVDYSTPYKTHSLEKRIELSKRYLLSGITDASSQDLLVRLFESKTAVGVDFTHESRSIDSSGSLIINATTYHDASKYTVFRINSHKEQKTFSILTNLDNPDILACKEGSSNKNDSTDENGTTTTCKSISNYLNIIPASFADSDTLESEVAIYKYMQLNATVVAKFDTIVVAKPEKYEPNDSSFLIAELTSQQSTYTYNISLFKMPFTGLKFRHDSTVGPLVPTVRLPKQISSLIAYSLTSTYSSGQKMFQPFLSQSIIQPFETKWHLNLSEPVDITFHNEAPFVPFSSNHDSSLLLTIFAPPYTDMEFKLTINWLMTMKLLFLRYRLAIVSLPIALVALNLAYQFYHYNKGGEFISFDTSLGLLVYNHWKKILLVKCLLTPLVTIAFVQKLLFLLDPAGMDNPLLLHEKGIVSSIYYLGIREIFMLWLGPMFFPMALLVVRLVYGIIKLLEFAFSKSYGVLLLLLSRFNIFRRYIAAEEHRKFKLRQLFGICFMTAGVIFYIPYQFAFVLISLVQLVTCLKLALPTKSTKEHNNLKNYNRSILMMFIFLLPIHIPIVIVFFHNLAIRWETPFNSHHNFLAVLPLLLLVTSNSGLNMPRSYSNEKYVGKVTIFSFIYLSLYSIIFGIRNIYWLYHLFVTISGWLYFTTLNISLHDD</sequence>
<feature type="transmembrane region" description="Helical" evidence="10">
    <location>
        <begin position="854"/>
        <end position="871"/>
    </location>
</feature>
<keyword evidence="6 10" id="KW-0256">Endoplasmic reticulum</keyword>
<feature type="transmembrane region" description="Helical" evidence="10">
    <location>
        <begin position="742"/>
        <end position="764"/>
    </location>
</feature>
<comment type="similarity">
    <text evidence="2 10">Belongs to the GPI inositol-deacylase family.</text>
</comment>
<dbReference type="STRING" id="45286.A0A120K231"/>
<dbReference type="InterPro" id="IPR056824">
    <property type="entry name" value="PGAP1_TMD"/>
</dbReference>
<accession>A0A120K231</accession>
<evidence type="ECO:0000259" key="11">
    <source>
        <dbReference type="Pfam" id="PF07819"/>
    </source>
</evidence>
<keyword evidence="5 10" id="KW-0378">Hydrolase</keyword>
<feature type="domain" description="GPI inositol-deacylase PGAP1-like alpha/beta" evidence="11">
    <location>
        <begin position="130"/>
        <end position="370"/>
    </location>
</feature>
<dbReference type="Pfam" id="PF25141">
    <property type="entry name" value="PGAP1_2nd"/>
    <property type="match status" value="1"/>
</dbReference>
<dbReference type="GO" id="GO:0050185">
    <property type="term" value="F:phosphatidylinositol deacylase activity"/>
    <property type="evidence" value="ECO:0007669"/>
    <property type="project" value="TreeGrafter"/>
</dbReference>
<feature type="transmembrane region" description="Helical" evidence="10">
    <location>
        <begin position="1001"/>
        <end position="1021"/>
    </location>
</feature>
<evidence type="ECO:0000313" key="14">
    <source>
        <dbReference type="Proteomes" id="UP000243052"/>
    </source>
</evidence>
<evidence type="ECO:0000259" key="12">
    <source>
        <dbReference type="Pfam" id="PF25140"/>
    </source>
</evidence>
<evidence type="ECO:0000256" key="10">
    <source>
        <dbReference type="RuleBase" id="RU365011"/>
    </source>
</evidence>
<dbReference type="OrthoDB" id="348976at2759"/>
<keyword evidence="9 10" id="KW-0472">Membrane</keyword>
<dbReference type="AlphaFoldDB" id="A0A120K231"/>
<evidence type="ECO:0000256" key="4">
    <source>
        <dbReference type="ARBA" id="ARBA00022692"/>
    </source>
</evidence>
<dbReference type="InterPro" id="IPR012908">
    <property type="entry name" value="PGAP1-ab_dom-like"/>
</dbReference>
<evidence type="ECO:0000256" key="6">
    <source>
        <dbReference type="ARBA" id="ARBA00022824"/>
    </source>
</evidence>
<keyword evidence="14" id="KW-1185">Reference proteome</keyword>
<evidence type="ECO:0000256" key="7">
    <source>
        <dbReference type="ARBA" id="ARBA00022927"/>
    </source>
</evidence>
<dbReference type="SUPFAM" id="SSF53474">
    <property type="entry name" value="alpha/beta-Hydrolases"/>
    <property type="match status" value="1"/>
</dbReference>
<keyword evidence="8 10" id="KW-1133">Transmembrane helix</keyword>
<dbReference type="Proteomes" id="UP000243052">
    <property type="component" value="Chromosome iv"/>
</dbReference>
<keyword evidence="7 10" id="KW-0653">Protein transport</keyword>
<dbReference type="Gene3D" id="3.40.50.1820">
    <property type="entry name" value="alpha/beta hydrolase"/>
    <property type="match status" value="1"/>
</dbReference>
<dbReference type="Pfam" id="PF25140">
    <property type="entry name" value="PGAP1_TMD"/>
    <property type="match status" value="1"/>
</dbReference>
<feature type="transmembrane region" description="Helical" evidence="10">
    <location>
        <begin position="694"/>
        <end position="715"/>
    </location>
</feature>
<evidence type="ECO:0000313" key="13">
    <source>
        <dbReference type="EMBL" id="AMD20250.1"/>
    </source>
</evidence>
<dbReference type="InterPro" id="IPR029058">
    <property type="entry name" value="AB_hydrolase_fold"/>
</dbReference>
<feature type="transmembrane region" description="Helical" evidence="10">
    <location>
        <begin position="784"/>
        <end position="805"/>
    </location>
</feature>
<evidence type="ECO:0000256" key="1">
    <source>
        <dbReference type="ARBA" id="ARBA00004477"/>
    </source>
</evidence>
<comment type="function">
    <text evidence="10">Involved in inositol deacylation of GPI-anchored proteins which plays important roles in the quality control and ER-associated degradation of GPI-anchored proteins.</text>
</comment>
<feature type="transmembrane region" description="Helical" evidence="10">
    <location>
        <begin position="914"/>
        <end position="935"/>
    </location>
</feature>
<evidence type="ECO:0000256" key="3">
    <source>
        <dbReference type="ARBA" id="ARBA00022448"/>
    </source>
</evidence>
<dbReference type="Pfam" id="PF07819">
    <property type="entry name" value="PGAP1"/>
    <property type="match status" value="1"/>
</dbReference>